<proteinExistence type="predicted"/>
<gene>
    <name evidence="2" type="ORF">STAS_04911</name>
</gene>
<dbReference type="AlphaFoldDB" id="A0A5A7P8I2"/>
<accession>A0A5A7P8I2</accession>
<keyword evidence="3" id="KW-1185">Reference proteome</keyword>
<dbReference type="EMBL" id="BKCP01003335">
    <property type="protein sequence ID" value="GER29079.1"/>
    <property type="molecule type" value="Genomic_DNA"/>
</dbReference>
<name>A0A5A7P8I2_STRAF</name>
<comment type="caution">
    <text evidence="2">The sequence shown here is derived from an EMBL/GenBank/DDBJ whole genome shotgun (WGS) entry which is preliminary data.</text>
</comment>
<feature type="region of interest" description="Disordered" evidence="1">
    <location>
        <begin position="50"/>
        <end position="69"/>
    </location>
</feature>
<reference evidence="3" key="1">
    <citation type="journal article" date="2019" name="Curr. Biol.">
        <title>Genome Sequence of Striga asiatica Provides Insight into the Evolution of Plant Parasitism.</title>
        <authorList>
            <person name="Yoshida S."/>
            <person name="Kim S."/>
            <person name="Wafula E.K."/>
            <person name="Tanskanen J."/>
            <person name="Kim Y.M."/>
            <person name="Honaas L."/>
            <person name="Yang Z."/>
            <person name="Spallek T."/>
            <person name="Conn C.E."/>
            <person name="Ichihashi Y."/>
            <person name="Cheong K."/>
            <person name="Cui S."/>
            <person name="Der J.P."/>
            <person name="Gundlach H."/>
            <person name="Jiao Y."/>
            <person name="Hori C."/>
            <person name="Ishida J.K."/>
            <person name="Kasahara H."/>
            <person name="Kiba T."/>
            <person name="Kim M.S."/>
            <person name="Koo N."/>
            <person name="Laohavisit A."/>
            <person name="Lee Y.H."/>
            <person name="Lumba S."/>
            <person name="McCourt P."/>
            <person name="Mortimer J.C."/>
            <person name="Mutuku J.M."/>
            <person name="Nomura T."/>
            <person name="Sasaki-Sekimoto Y."/>
            <person name="Seto Y."/>
            <person name="Wang Y."/>
            <person name="Wakatake T."/>
            <person name="Sakakibara H."/>
            <person name="Demura T."/>
            <person name="Yamaguchi S."/>
            <person name="Yoneyama K."/>
            <person name="Manabe R.I."/>
            <person name="Nelson D.C."/>
            <person name="Schulman A.H."/>
            <person name="Timko M.P."/>
            <person name="dePamphilis C.W."/>
            <person name="Choi D."/>
            <person name="Shirasu K."/>
        </authorList>
    </citation>
    <scope>NUCLEOTIDE SEQUENCE [LARGE SCALE GENOMIC DNA]</scope>
    <source>
        <strain evidence="3">cv. UVA1</strain>
    </source>
</reference>
<dbReference type="Proteomes" id="UP000325081">
    <property type="component" value="Unassembled WGS sequence"/>
</dbReference>
<protein>
    <submittedName>
        <fullName evidence="2">Heavy metal transport/detoxification superfamily protein</fullName>
    </submittedName>
</protein>
<evidence type="ECO:0000313" key="3">
    <source>
        <dbReference type="Proteomes" id="UP000325081"/>
    </source>
</evidence>
<evidence type="ECO:0000313" key="2">
    <source>
        <dbReference type="EMBL" id="GER29079.1"/>
    </source>
</evidence>
<sequence>MEDWRVAHAISPLYHLSPLIVDPQSFSSTKTPKRLSKFYQSFSQKIPLKAPFLSPSPEPPRASHRSPQLRLATASVAKEEIQGVFVRTLLHLVEEIHTASRREHVSTHEFRPRSCNTIAEKTLERVAVHAEPHF</sequence>
<organism evidence="2 3">
    <name type="scientific">Striga asiatica</name>
    <name type="common">Asiatic witchweed</name>
    <name type="synonym">Buchnera asiatica</name>
    <dbReference type="NCBI Taxonomy" id="4170"/>
    <lineage>
        <taxon>Eukaryota</taxon>
        <taxon>Viridiplantae</taxon>
        <taxon>Streptophyta</taxon>
        <taxon>Embryophyta</taxon>
        <taxon>Tracheophyta</taxon>
        <taxon>Spermatophyta</taxon>
        <taxon>Magnoliopsida</taxon>
        <taxon>eudicotyledons</taxon>
        <taxon>Gunneridae</taxon>
        <taxon>Pentapetalae</taxon>
        <taxon>asterids</taxon>
        <taxon>lamiids</taxon>
        <taxon>Lamiales</taxon>
        <taxon>Orobanchaceae</taxon>
        <taxon>Buchnereae</taxon>
        <taxon>Striga</taxon>
    </lineage>
</organism>
<evidence type="ECO:0000256" key="1">
    <source>
        <dbReference type="SAM" id="MobiDB-lite"/>
    </source>
</evidence>